<evidence type="ECO:0000313" key="1">
    <source>
        <dbReference type="EMBL" id="KAF2607818.1"/>
    </source>
</evidence>
<comment type="caution">
    <text evidence="1">The sequence shown here is derived from an EMBL/GenBank/DDBJ whole genome shotgun (WGS) entry which is preliminary data.</text>
</comment>
<dbReference type="AlphaFoldDB" id="A0A8S9LQI3"/>
<organism evidence="1 2">
    <name type="scientific">Brassica cretica</name>
    <name type="common">Mustard</name>
    <dbReference type="NCBI Taxonomy" id="69181"/>
    <lineage>
        <taxon>Eukaryota</taxon>
        <taxon>Viridiplantae</taxon>
        <taxon>Streptophyta</taxon>
        <taxon>Embryophyta</taxon>
        <taxon>Tracheophyta</taxon>
        <taxon>Spermatophyta</taxon>
        <taxon>Magnoliopsida</taxon>
        <taxon>eudicotyledons</taxon>
        <taxon>Gunneridae</taxon>
        <taxon>Pentapetalae</taxon>
        <taxon>rosids</taxon>
        <taxon>malvids</taxon>
        <taxon>Brassicales</taxon>
        <taxon>Brassicaceae</taxon>
        <taxon>Brassiceae</taxon>
        <taxon>Brassica</taxon>
    </lineage>
</organism>
<accession>A0A8S9LQI3</accession>
<dbReference type="Proteomes" id="UP000712281">
    <property type="component" value="Unassembled WGS sequence"/>
</dbReference>
<gene>
    <name evidence="1" type="ORF">F2Q68_00044613</name>
</gene>
<reference evidence="1" key="1">
    <citation type="submission" date="2019-12" db="EMBL/GenBank/DDBJ databases">
        <title>Genome sequencing and annotation of Brassica cretica.</title>
        <authorList>
            <person name="Studholme D.J."/>
            <person name="Sarris P.F."/>
        </authorList>
    </citation>
    <scope>NUCLEOTIDE SEQUENCE</scope>
    <source>
        <strain evidence="1">PFS-001/15</strain>
        <tissue evidence="1">Leaf</tissue>
    </source>
</reference>
<protein>
    <submittedName>
        <fullName evidence="1">Uncharacterized protein</fullName>
    </submittedName>
</protein>
<proteinExistence type="predicted"/>
<evidence type="ECO:0000313" key="2">
    <source>
        <dbReference type="Proteomes" id="UP000712281"/>
    </source>
</evidence>
<name>A0A8S9LQI3_BRACR</name>
<sequence length="124" mass="14316">MGCWTTRGYVAPGDIPLIRSLVTSSTHRRGTFCWNYAMNGQYTVRYWVAWNLLKTEEDMKVLEFGITKLQSFAWKVTSPQKICHLMLGSWVDEMDGRWVDLIGKDETGWEDGEDGRLASPFYPN</sequence>
<dbReference type="EMBL" id="QGKW02000276">
    <property type="protein sequence ID" value="KAF2607818.1"/>
    <property type="molecule type" value="Genomic_DNA"/>
</dbReference>